<keyword evidence="2" id="KW-1185">Reference proteome</keyword>
<gene>
    <name evidence="1" type="ORF">F0185_18475</name>
</gene>
<reference evidence="1 2" key="1">
    <citation type="submission" date="2019-09" db="EMBL/GenBank/DDBJ databases">
        <title>Taxonomy of Antarctic Massilia spp.: description of Massilia rubra sp. nov., Massilia aquatica sp. nov., Massilia mucilaginosa sp. nov., Massilia frigida sp. nov. isolated from streams, lakes and regoliths.</title>
        <authorList>
            <person name="Holochova P."/>
            <person name="Sedlacek I."/>
            <person name="Kralova S."/>
            <person name="Maslanova I."/>
            <person name="Busse H.-J."/>
            <person name="Stankova E."/>
            <person name="Vrbovska V."/>
            <person name="Kovarovic V."/>
            <person name="Bartak M."/>
            <person name="Svec P."/>
            <person name="Pantucek R."/>
        </authorList>
    </citation>
    <scope>NUCLEOTIDE SEQUENCE [LARGE SCALE GENOMIC DNA]</scope>
    <source>
        <strain evidence="1 2">CCM 8692</strain>
    </source>
</reference>
<comment type="caution">
    <text evidence="1">The sequence shown here is derived from an EMBL/GenBank/DDBJ whole genome shotgun (WGS) entry which is preliminary data.</text>
</comment>
<dbReference type="RefSeq" id="WP_167226890.1">
    <property type="nucleotide sequence ID" value="NZ_VUYU01000012.1"/>
</dbReference>
<name>A0ABX0LTB4_9BURK</name>
<sequence>MPAMMTKRHRFDDTSNDTLKALVANGTSPDDMIALLFSQRCAIADAIVAVRSSYGMTLAEAKRLVAANEHYATVHDANLPLHDTLARHADEGDAKLA</sequence>
<accession>A0ABX0LTB4</accession>
<organism evidence="1 2">
    <name type="scientific">Massilia rubra</name>
    <dbReference type="NCBI Taxonomy" id="2607910"/>
    <lineage>
        <taxon>Bacteria</taxon>
        <taxon>Pseudomonadati</taxon>
        <taxon>Pseudomonadota</taxon>
        <taxon>Betaproteobacteria</taxon>
        <taxon>Burkholderiales</taxon>
        <taxon>Oxalobacteraceae</taxon>
        <taxon>Telluria group</taxon>
        <taxon>Massilia</taxon>
    </lineage>
</organism>
<evidence type="ECO:0000313" key="2">
    <source>
        <dbReference type="Proteomes" id="UP000785613"/>
    </source>
</evidence>
<proteinExistence type="predicted"/>
<dbReference type="EMBL" id="VUYU01000012">
    <property type="protein sequence ID" value="NHZ35551.1"/>
    <property type="molecule type" value="Genomic_DNA"/>
</dbReference>
<dbReference type="Proteomes" id="UP000785613">
    <property type="component" value="Unassembled WGS sequence"/>
</dbReference>
<evidence type="ECO:0000313" key="1">
    <source>
        <dbReference type="EMBL" id="NHZ35551.1"/>
    </source>
</evidence>
<protein>
    <submittedName>
        <fullName evidence="1">Uncharacterized protein</fullName>
    </submittedName>
</protein>